<feature type="domain" description="Bacterial PH" evidence="2">
    <location>
        <begin position="65"/>
        <end position="165"/>
    </location>
</feature>
<organism evidence="3 4">
    <name type="scientific">Clostridium tanneri</name>
    <dbReference type="NCBI Taxonomy" id="3037988"/>
    <lineage>
        <taxon>Bacteria</taxon>
        <taxon>Bacillati</taxon>
        <taxon>Bacillota</taxon>
        <taxon>Clostridia</taxon>
        <taxon>Eubacteriales</taxon>
        <taxon>Clostridiaceae</taxon>
        <taxon>Clostridium</taxon>
    </lineage>
</organism>
<reference evidence="3 4" key="1">
    <citation type="submission" date="2023-04" db="EMBL/GenBank/DDBJ databases">
        <title>Clostridium tannerae sp. nov., isolated from the fecal material of an alpaca.</title>
        <authorList>
            <person name="Miller S."/>
            <person name="Hendry M."/>
            <person name="King J."/>
            <person name="Sankaranarayanan K."/>
            <person name="Lawson P.A."/>
        </authorList>
    </citation>
    <scope>NUCLEOTIDE SEQUENCE [LARGE SCALE GENOMIC DNA]</scope>
    <source>
        <strain evidence="3 4">A1-XYC3</strain>
    </source>
</reference>
<keyword evidence="1" id="KW-0472">Membrane</keyword>
<feature type="transmembrane region" description="Helical" evidence="1">
    <location>
        <begin position="6"/>
        <end position="24"/>
    </location>
</feature>
<proteinExistence type="predicted"/>
<evidence type="ECO:0000313" key="3">
    <source>
        <dbReference type="EMBL" id="MDW8801960.1"/>
    </source>
</evidence>
<dbReference type="Pfam" id="PF20794">
    <property type="entry name" value="bPH_7"/>
    <property type="match status" value="1"/>
</dbReference>
<feature type="transmembrane region" description="Helical" evidence="1">
    <location>
        <begin position="52"/>
        <end position="69"/>
    </location>
</feature>
<dbReference type="Proteomes" id="UP001281656">
    <property type="component" value="Unassembled WGS sequence"/>
</dbReference>
<accession>A0ABU4JUY2</accession>
<keyword evidence="1" id="KW-0812">Transmembrane</keyword>
<gene>
    <name evidence="3" type="ORF">P8V03_12455</name>
</gene>
<dbReference type="RefSeq" id="WP_318798347.1">
    <property type="nucleotide sequence ID" value="NZ_JARUJP010000014.1"/>
</dbReference>
<evidence type="ECO:0000313" key="4">
    <source>
        <dbReference type="Proteomes" id="UP001281656"/>
    </source>
</evidence>
<dbReference type="InterPro" id="IPR048871">
    <property type="entry name" value="PH_7_bact"/>
</dbReference>
<dbReference type="EMBL" id="JARUJP010000014">
    <property type="protein sequence ID" value="MDW8801960.1"/>
    <property type="molecule type" value="Genomic_DNA"/>
</dbReference>
<evidence type="ECO:0000256" key="1">
    <source>
        <dbReference type="SAM" id="Phobius"/>
    </source>
</evidence>
<sequence>MNILSFEKMLLIVLIIASISQLYLSFIKGRAPRKDNGEILLRLSASDIKRKFLAILFLGLMGYFIYVIITGYFTALGVMIVVYFLLSIYDFSKEKVVTDKGIGQKSLYSNVYYNFSYWKDIEEWHWSDKKENQLLFKIKIKDKVETKDWQVSSLEKEKIEELFKKYIESDSQ</sequence>
<protein>
    <recommendedName>
        <fullName evidence="2">Bacterial PH domain-containing protein</fullName>
    </recommendedName>
</protein>
<comment type="caution">
    <text evidence="3">The sequence shown here is derived from an EMBL/GenBank/DDBJ whole genome shotgun (WGS) entry which is preliminary data.</text>
</comment>
<evidence type="ECO:0000259" key="2">
    <source>
        <dbReference type="Pfam" id="PF20794"/>
    </source>
</evidence>
<keyword evidence="4" id="KW-1185">Reference proteome</keyword>
<keyword evidence="1" id="KW-1133">Transmembrane helix</keyword>
<name>A0ABU4JUY2_9CLOT</name>